<dbReference type="AlphaFoldDB" id="A0A9P8K019"/>
<protein>
    <submittedName>
        <fullName evidence="1">Uncharacterized protein</fullName>
    </submittedName>
</protein>
<name>A0A9P8K019_AURME</name>
<reference evidence="1" key="2">
    <citation type="submission" date="2021-08" db="EMBL/GenBank/DDBJ databases">
        <authorList>
            <person name="Gostincar C."/>
            <person name="Sun X."/>
            <person name="Song Z."/>
            <person name="Gunde-Cimerman N."/>
        </authorList>
    </citation>
    <scope>NUCLEOTIDE SEQUENCE</scope>
    <source>
        <strain evidence="1">EXF-9298</strain>
    </source>
</reference>
<dbReference type="Proteomes" id="UP000729357">
    <property type="component" value="Unassembled WGS sequence"/>
</dbReference>
<dbReference type="OrthoDB" id="2322999at2759"/>
<accession>A0A9P8K019</accession>
<proteinExistence type="predicted"/>
<evidence type="ECO:0000313" key="2">
    <source>
        <dbReference type="Proteomes" id="UP000729357"/>
    </source>
</evidence>
<gene>
    <name evidence="1" type="ORF">KCU98_g2998</name>
</gene>
<keyword evidence="2" id="KW-1185">Reference proteome</keyword>
<sequence length="155" mass="17730">MHLNNYQQLHALPTVWRPEDKNGNYVFRPLEYGVGTGNEGIDRASPYAEENISSVLDAYKEFFRYLHFAFQVYDLQGLLGLVRHPGMGHPGRLEITLGHSNSNLTPTQAKFIPGKTREAVLYFDEYSRKHGCRCLCPDYGNHYDGHSAHSETENR</sequence>
<feature type="non-terminal residue" evidence="1">
    <location>
        <position position="155"/>
    </location>
</feature>
<evidence type="ECO:0000313" key="1">
    <source>
        <dbReference type="EMBL" id="KAG9987922.1"/>
    </source>
</evidence>
<comment type="caution">
    <text evidence="1">The sequence shown here is derived from an EMBL/GenBank/DDBJ whole genome shotgun (WGS) entry which is preliminary data.</text>
</comment>
<reference evidence="1" key="1">
    <citation type="journal article" date="2021" name="J Fungi (Basel)">
        <title>Virulence traits and population genomics of the black yeast Aureobasidium melanogenum.</title>
        <authorList>
            <person name="Cernosa A."/>
            <person name="Sun X."/>
            <person name="Gostincar C."/>
            <person name="Fang C."/>
            <person name="Gunde-Cimerman N."/>
            <person name="Song Z."/>
        </authorList>
    </citation>
    <scope>NUCLEOTIDE SEQUENCE</scope>
    <source>
        <strain evidence="1">EXF-9298</strain>
    </source>
</reference>
<dbReference type="EMBL" id="JAHFXS010000188">
    <property type="protein sequence ID" value="KAG9987922.1"/>
    <property type="molecule type" value="Genomic_DNA"/>
</dbReference>
<organism evidence="1 2">
    <name type="scientific">Aureobasidium melanogenum</name>
    <name type="common">Aureobasidium pullulans var. melanogenum</name>
    <dbReference type="NCBI Taxonomy" id="46634"/>
    <lineage>
        <taxon>Eukaryota</taxon>
        <taxon>Fungi</taxon>
        <taxon>Dikarya</taxon>
        <taxon>Ascomycota</taxon>
        <taxon>Pezizomycotina</taxon>
        <taxon>Dothideomycetes</taxon>
        <taxon>Dothideomycetidae</taxon>
        <taxon>Dothideales</taxon>
        <taxon>Saccotheciaceae</taxon>
        <taxon>Aureobasidium</taxon>
    </lineage>
</organism>